<keyword evidence="1" id="KW-0812">Transmembrane</keyword>
<dbReference type="InterPro" id="IPR036047">
    <property type="entry name" value="F-box-like_dom_sf"/>
</dbReference>
<keyword evidence="1" id="KW-0472">Membrane</keyword>
<feature type="transmembrane region" description="Helical" evidence="1">
    <location>
        <begin position="380"/>
        <end position="400"/>
    </location>
</feature>
<gene>
    <name evidence="5" type="primary">LOC110411588</name>
</gene>
<evidence type="ECO:0000259" key="2">
    <source>
        <dbReference type="Pfam" id="PF00646"/>
    </source>
</evidence>
<accession>A0A6J0ZRU4</accession>
<evidence type="ECO:0000313" key="5">
    <source>
        <dbReference type="RefSeq" id="XP_021277492.1"/>
    </source>
</evidence>
<dbReference type="PANTHER" id="PTHR35546:SF16">
    <property type="entry name" value="F-BOX ASSOCIATED UBIQUITINATION EFFECTOR FAMILY PROTEIN-RELATED"/>
    <property type="match status" value="1"/>
</dbReference>
<name>A0A6J0ZRU4_9ROSI</name>
<dbReference type="Pfam" id="PF08268">
    <property type="entry name" value="FBA_3"/>
    <property type="match status" value="1"/>
</dbReference>
<dbReference type="Proteomes" id="UP000504621">
    <property type="component" value="Unplaced"/>
</dbReference>
<evidence type="ECO:0000256" key="1">
    <source>
        <dbReference type="SAM" id="Phobius"/>
    </source>
</evidence>
<dbReference type="RefSeq" id="XP_021277492.1">
    <property type="nucleotide sequence ID" value="XM_021421817.1"/>
</dbReference>
<sequence length="402" mass="47335">MKPCDLSSDVMFEILSRMPLKMLRRCRLLSRECNSLTYESRFMRLHCQRTNTIAGYFIQTSKKSRGYSTFCSIDNPGVDSDQLTLDFLPENVHIRATADQGLMFCESQRSQNRHYVCKPSTRQWETIPNPNPRYFTCKTAMLVIGSDPLRFKLVRVSDPEPKDPELESEYSEPERDNYRRYPCEVFDSEIWAWKQLNDVMLSYDEFFDLGYAISAYGGLHWLTSTGDKKNILSFYEDKESWESVSLPESFCHRDHCYHVNLAEYEGKLALIHQRPEIPLLELWIMKDYYGKLWSKKHTVNLAAFCKENGFYSAYTLYNADMIFMQGYYTAIFYNFKNGQFDRLRLPSAHMFSESAFFFQTDYEPIILRQPREKLSMPHCYSALIFMLFSLFVPLLISFTLGI</sequence>
<dbReference type="AlphaFoldDB" id="A0A6J0ZRU4"/>
<dbReference type="NCBIfam" id="TIGR01640">
    <property type="entry name" value="F_box_assoc_1"/>
    <property type="match status" value="1"/>
</dbReference>
<protein>
    <submittedName>
        <fullName evidence="5">F-box protein At4g19940-like</fullName>
    </submittedName>
</protein>
<proteinExistence type="predicted"/>
<feature type="domain" description="F-box" evidence="2">
    <location>
        <begin position="4"/>
        <end position="41"/>
    </location>
</feature>
<dbReference type="InterPro" id="IPR055290">
    <property type="entry name" value="At3g26010-like"/>
</dbReference>
<dbReference type="InterPro" id="IPR017451">
    <property type="entry name" value="F-box-assoc_interact_dom"/>
</dbReference>
<evidence type="ECO:0000259" key="3">
    <source>
        <dbReference type="Pfam" id="PF08268"/>
    </source>
</evidence>
<dbReference type="InterPro" id="IPR013187">
    <property type="entry name" value="F-box-assoc_dom_typ3"/>
</dbReference>
<keyword evidence="4" id="KW-1185">Reference proteome</keyword>
<dbReference type="InterPro" id="IPR001810">
    <property type="entry name" value="F-box_dom"/>
</dbReference>
<dbReference type="GeneID" id="110411588"/>
<evidence type="ECO:0000313" key="4">
    <source>
        <dbReference type="Proteomes" id="UP000504621"/>
    </source>
</evidence>
<dbReference type="OrthoDB" id="1845982at2759"/>
<dbReference type="Pfam" id="PF00646">
    <property type="entry name" value="F-box"/>
    <property type="match status" value="1"/>
</dbReference>
<reference evidence="5" key="1">
    <citation type="submission" date="2025-08" db="UniProtKB">
        <authorList>
            <consortium name="RefSeq"/>
        </authorList>
    </citation>
    <scope>IDENTIFICATION</scope>
    <source>
        <tissue evidence="5">Leaf</tissue>
    </source>
</reference>
<organism evidence="4 5">
    <name type="scientific">Herrania umbratica</name>
    <dbReference type="NCBI Taxonomy" id="108875"/>
    <lineage>
        <taxon>Eukaryota</taxon>
        <taxon>Viridiplantae</taxon>
        <taxon>Streptophyta</taxon>
        <taxon>Embryophyta</taxon>
        <taxon>Tracheophyta</taxon>
        <taxon>Spermatophyta</taxon>
        <taxon>Magnoliopsida</taxon>
        <taxon>eudicotyledons</taxon>
        <taxon>Gunneridae</taxon>
        <taxon>Pentapetalae</taxon>
        <taxon>rosids</taxon>
        <taxon>malvids</taxon>
        <taxon>Malvales</taxon>
        <taxon>Malvaceae</taxon>
        <taxon>Byttnerioideae</taxon>
        <taxon>Herrania</taxon>
    </lineage>
</organism>
<feature type="domain" description="F-box associated beta-propeller type 3" evidence="3">
    <location>
        <begin position="93"/>
        <end position="339"/>
    </location>
</feature>
<keyword evidence="1" id="KW-1133">Transmembrane helix</keyword>
<dbReference type="SUPFAM" id="SSF81383">
    <property type="entry name" value="F-box domain"/>
    <property type="match status" value="1"/>
</dbReference>
<dbReference type="PANTHER" id="PTHR35546">
    <property type="entry name" value="F-BOX PROTEIN INTERACTION DOMAIN PROTEIN-RELATED"/>
    <property type="match status" value="1"/>
</dbReference>